<evidence type="ECO:0000259" key="9">
    <source>
        <dbReference type="PROSITE" id="PS50929"/>
    </source>
</evidence>
<dbReference type="SUPFAM" id="SSF90123">
    <property type="entry name" value="ABC transporter transmembrane region"/>
    <property type="match status" value="1"/>
</dbReference>
<dbReference type="EMBL" id="BAABWH010000001">
    <property type="protein sequence ID" value="GAA6143910.1"/>
    <property type="molecule type" value="Genomic_DNA"/>
</dbReference>
<feature type="transmembrane region" description="Helical" evidence="7">
    <location>
        <begin position="167"/>
        <end position="188"/>
    </location>
</feature>
<keyword evidence="5 7" id="KW-1133">Transmembrane helix</keyword>
<gene>
    <name evidence="10" type="primary">cydC</name>
    <name evidence="10" type="ORF">NBRC116585_00270</name>
</gene>
<protein>
    <submittedName>
        <fullName evidence="10">Cysteine/glutathione ABC transporter ATP-binding protein/permease CydC</fullName>
    </submittedName>
</protein>
<feature type="transmembrane region" description="Helical" evidence="7">
    <location>
        <begin position="134"/>
        <end position="161"/>
    </location>
</feature>
<comment type="subcellular location">
    <subcellularLocation>
        <location evidence="1">Cell membrane</location>
        <topology evidence="1">Multi-pass membrane protein</topology>
    </subcellularLocation>
</comment>
<evidence type="ECO:0000313" key="11">
    <source>
        <dbReference type="Proteomes" id="UP001481413"/>
    </source>
</evidence>
<evidence type="ECO:0000256" key="7">
    <source>
        <dbReference type="SAM" id="Phobius"/>
    </source>
</evidence>
<dbReference type="SUPFAM" id="SSF52540">
    <property type="entry name" value="P-loop containing nucleoside triphosphate hydrolases"/>
    <property type="match status" value="1"/>
</dbReference>
<feature type="transmembrane region" description="Helical" evidence="7">
    <location>
        <begin position="44"/>
        <end position="64"/>
    </location>
</feature>
<dbReference type="PROSITE" id="PS50893">
    <property type="entry name" value="ABC_TRANSPORTER_2"/>
    <property type="match status" value="1"/>
</dbReference>
<evidence type="ECO:0000259" key="8">
    <source>
        <dbReference type="PROSITE" id="PS50893"/>
    </source>
</evidence>
<evidence type="ECO:0000256" key="4">
    <source>
        <dbReference type="ARBA" id="ARBA00022840"/>
    </source>
</evidence>
<keyword evidence="4 10" id="KW-0067">ATP-binding</keyword>
<dbReference type="InterPro" id="IPR003439">
    <property type="entry name" value="ABC_transporter-like_ATP-bd"/>
</dbReference>
<feature type="domain" description="ABC transporter" evidence="8">
    <location>
        <begin position="343"/>
        <end position="545"/>
    </location>
</feature>
<dbReference type="InterPro" id="IPR027417">
    <property type="entry name" value="P-loop_NTPase"/>
</dbReference>
<dbReference type="Pfam" id="PF00005">
    <property type="entry name" value="ABC_tran"/>
    <property type="match status" value="1"/>
</dbReference>
<dbReference type="InterPro" id="IPR039421">
    <property type="entry name" value="Type_1_exporter"/>
</dbReference>
<dbReference type="InterPro" id="IPR011527">
    <property type="entry name" value="ABC1_TM_dom"/>
</dbReference>
<evidence type="ECO:0000256" key="6">
    <source>
        <dbReference type="ARBA" id="ARBA00023136"/>
    </source>
</evidence>
<accession>A0ABP9ZUU0</accession>
<evidence type="ECO:0000256" key="1">
    <source>
        <dbReference type="ARBA" id="ARBA00004651"/>
    </source>
</evidence>
<organism evidence="10 11">
    <name type="scientific">Thalassolituus maritimus</name>
    <dbReference type="NCBI Taxonomy" id="484498"/>
    <lineage>
        <taxon>Bacteria</taxon>
        <taxon>Pseudomonadati</taxon>
        <taxon>Pseudomonadota</taxon>
        <taxon>Gammaproteobacteria</taxon>
        <taxon>Oceanospirillales</taxon>
        <taxon>Oceanospirillaceae</taxon>
        <taxon>Thalassolituus</taxon>
    </lineage>
</organism>
<dbReference type="Proteomes" id="UP001481413">
    <property type="component" value="Unassembled WGS sequence"/>
</dbReference>
<feature type="transmembrane region" description="Helical" evidence="7">
    <location>
        <begin position="281"/>
        <end position="306"/>
    </location>
</feature>
<dbReference type="Gene3D" id="3.40.50.300">
    <property type="entry name" value="P-loop containing nucleotide triphosphate hydrolases"/>
    <property type="match status" value="1"/>
</dbReference>
<feature type="transmembrane region" description="Helical" evidence="7">
    <location>
        <begin position="248"/>
        <end position="269"/>
    </location>
</feature>
<dbReference type="RefSeq" id="WP_353292865.1">
    <property type="nucleotide sequence ID" value="NZ_BAABWH010000001.1"/>
</dbReference>
<dbReference type="GO" id="GO:0005524">
    <property type="term" value="F:ATP binding"/>
    <property type="evidence" value="ECO:0007669"/>
    <property type="project" value="UniProtKB-KW"/>
</dbReference>
<reference evidence="10 11" key="1">
    <citation type="submission" date="2024-04" db="EMBL/GenBank/DDBJ databases">
        <title>Draft genome sequence of Thalassolituus maritimus NBRC 116585.</title>
        <authorList>
            <person name="Miyakawa T."/>
            <person name="Kusuya Y."/>
            <person name="Miura T."/>
        </authorList>
    </citation>
    <scope>NUCLEOTIDE SEQUENCE [LARGE SCALE GENOMIC DNA]</scope>
    <source>
        <strain evidence="10 11">5NW40-0001</strain>
    </source>
</reference>
<comment type="caution">
    <text evidence="10">The sequence shown here is derived from an EMBL/GenBank/DDBJ whole genome shotgun (WGS) entry which is preliminary data.</text>
</comment>
<proteinExistence type="predicted"/>
<name>A0ABP9ZUU0_9GAMM</name>
<keyword evidence="11" id="KW-1185">Reference proteome</keyword>
<dbReference type="PANTHER" id="PTHR43394:SF1">
    <property type="entry name" value="ATP-BINDING CASSETTE SUB-FAMILY B MEMBER 10, MITOCHONDRIAL"/>
    <property type="match status" value="1"/>
</dbReference>
<dbReference type="InterPro" id="IPR003593">
    <property type="entry name" value="AAA+_ATPase"/>
</dbReference>
<keyword evidence="3" id="KW-0547">Nucleotide-binding</keyword>
<evidence type="ECO:0000313" key="10">
    <source>
        <dbReference type="EMBL" id="GAA6143910.1"/>
    </source>
</evidence>
<evidence type="ECO:0000256" key="2">
    <source>
        <dbReference type="ARBA" id="ARBA00022692"/>
    </source>
</evidence>
<evidence type="ECO:0000256" key="3">
    <source>
        <dbReference type="ARBA" id="ARBA00022741"/>
    </source>
</evidence>
<dbReference type="InterPro" id="IPR036640">
    <property type="entry name" value="ABC1_TM_sf"/>
</dbReference>
<keyword evidence="2 7" id="KW-0812">Transmembrane</keyword>
<feature type="transmembrane region" description="Helical" evidence="7">
    <location>
        <begin position="20"/>
        <end position="38"/>
    </location>
</feature>
<keyword evidence="6 7" id="KW-0472">Membrane</keyword>
<evidence type="ECO:0000256" key="5">
    <source>
        <dbReference type="ARBA" id="ARBA00022989"/>
    </source>
</evidence>
<feature type="domain" description="ABC transmembrane type-1" evidence="9">
    <location>
        <begin position="20"/>
        <end position="308"/>
    </location>
</feature>
<dbReference type="PROSITE" id="PS50929">
    <property type="entry name" value="ABC_TM1F"/>
    <property type="match status" value="1"/>
</dbReference>
<dbReference type="PANTHER" id="PTHR43394">
    <property type="entry name" value="ATP-DEPENDENT PERMEASE MDL1, MITOCHONDRIAL"/>
    <property type="match status" value="1"/>
</dbReference>
<dbReference type="SMART" id="SM00382">
    <property type="entry name" value="AAA"/>
    <property type="match status" value="1"/>
</dbReference>
<dbReference type="Gene3D" id="1.20.1560.10">
    <property type="entry name" value="ABC transporter type 1, transmembrane domain"/>
    <property type="match status" value="1"/>
</dbReference>
<sequence length="547" mass="60474">MTRLQKHYLYLLWRNKGFSLLGIMMAVISTYAGIALVATAGWFISAAALAGLTAVTAMAFNYLTPGAIVRGFSMARTAGRYAERLTSHEATFRLISRLRSDIFRFLSSRFWVEQPFDRHQTGSRLLQDVQHVESIYLSAISPGVVVVSVSAGYLGVLGYFLPEALMIALPVVGSVVVIMPLLYSRLVIQPQDELHTLRSTQWQTASSLISNFRTLVLHDRMVKATDDLTTQASRADGLEVKAVNRQQWIAFLTEVQLVILIVAVFYLALNAASLQTLEPANAFMLLLLSLGSAEILVTACPVVASLQLGIRALNRLNHVAESEAEETSEPRELITSKATQSTLQLSDICYQYPEQPDPIFSHLNKQFKGPGWYWITGPSGSGKSTLMALLAGQLSAQVGHIQVVSADKQFPAVMPQSIGVLRAQLRDNLCLHDDYSDEQLWQALSIVELDQWARNLPQGLDTWLGDGEWQPSGGETKRLGLARILLQDRGIILLDEPSAGMDAALAQRLFARLAEHWQQKLVIVNTHQTFLMQSDQTEIPMSALITT</sequence>